<name>A0ABQ9IIX6_9NEOP</name>
<proteinExistence type="predicted"/>
<reference evidence="1 2" key="1">
    <citation type="submission" date="2023-02" db="EMBL/GenBank/DDBJ databases">
        <title>LHISI_Scaffold_Assembly.</title>
        <authorList>
            <person name="Stuart O.P."/>
            <person name="Cleave R."/>
            <person name="Magrath M.J.L."/>
            <person name="Mikheyev A.S."/>
        </authorList>
    </citation>
    <scope>NUCLEOTIDE SEQUENCE [LARGE SCALE GENOMIC DNA]</scope>
    <source>
        <strain evidence="1">Daus_M_001</strain>
        <tissue evidence="1">Leg muscle</tissue>
    </source>
</reference>
<accession>A0ABQ9IIX6</accession>
<gene>
    <name evidence="1" type="ORF">PR048_002004</name>
</gene>
<dbReference type="Proteomes" id="UP001159363">
    <property type="component" value="Chromosome 1"/>
</dbReference>
<evidence type="ECO:0000313" key="2">
    <source>
        <dbReference type="Proteomes" id="UP001159363"/>
    </source>
</evidence>
<organism evidence="1 2">
    <name type="scientific">Dryococelus australis</name>
    <dbReference type="NCBI Taxonomy" id="614101"/>
    <lineage>
        <taxon>Eukaryota</taxon>
        <taxon>Metazoa</taxon>
        <taxon>Ecdysozoa</taxon>
        <taxon>Arthropoda</taxon>
        <taxon>Hexapoda</taxon>
        <taxon>Insecta</taxon>
        <taxon>Pterygota</taxon>
        <taxon>Neoptera</taxon>
        <taxon>Polyneoptera</taxon>
        <taxon>Phasmatodea</taxon>
        <taxon>Verophasmatodea</taxon>
        <taxon>Anareolatae</taxon>
        <taxon>Phasmatidae</taxon>
        <taxon>Eurycanthinae</taxon>
        <taxon>Dryococelus</taxon>
    </lineage>
</organism>
<sequence>MESFKPPSAMLLDGNQCENYQKFKQSFDIIVLAMGYDSELSAVKMAIWLNIIGEKAVELYSTFDLSEAERQDFDKVKEAIEDYCNPLKKTLCDYKGQTDSVVQDGIVLRIRDNCLQEHLLREQDLSLSKTVEQCRVAEFGKQHADVEQSMVVNPVRWCVDTWSAEFQCEGQVVDAVWKSQKPKHKQTTNVYCKCRCYCCGMEDCLPGFRKMCYKCKQLNHFAAFCTNQVEELTHYKLQKQPLELKVESQIERSGSRKLGWKARLLILALRKILYSSALRQVANTSQLNQYNITLEGFGGKIVRPIDIIKLMCSIKKAESGHE</sequence>
<protein>
    <submittedName>
        <fullName evidence="1">Uncharacterized protein</fullName>
    </submittedName>
</protein>
<comment type="caution">
    <text evidence="1">The sequence shown here is derived from an EMBL/GenBank/DDBJ whole genome shotgun (WGS) entry which is preliminary data.</text>
</comment>
<evidence type="ECO:0000313" key="1">
    <source>
        <dbReference type="EMBL" id="KAJ8896660.1"/>
    </source>
</evidence>
<dbReference type="EMBL" id="JARBHB010000001">
    <property type="protein sequence ID" value="KAJ8896660.1"/>
    <property type="molecule type" value="Genomic_DNA"/>
</dbReference>
<keyword evidence="2" id="KW-1185">Reference proteome</keyword>